<dbReference type="GO" id="GO:0005886">
    <property type="term" value="C:plasma membrane"/>
    <property type="evidence" value="ECO:0007669"/>
    <property type="project" value="UniProtKB-SubCell"/>
</dbReference>
<evidence type="ECO:0000313" key="10">
    <source>
        <dbReference type="Proteomes" id="UP000180175"/>
    </source>
</evidence>
<evidence type="ECO:0000256" key="1">
    <source>
        <dbReference type="ARBA" id="ARBA00004651"/>
    </source>
</evidence>
<dbReference type="OrthoDB" id="9812980at2"/>
<evidence type="ECO:0000313" key="9">
    <source>
        <dbReference type="EMBL" id="QOY36888.1"/>
    </source>
</evidence>
<dbReference type="EMBL" id="CP063356">
    <property type="protein sequence ID" value="QOY36888.1"/>
    <property type="molecule type" value="Genomic_DNA"/>
</dbReference>
<reference evidence="9 10" key="2">
    <citation type="journal article" date="2017" name="Genome Announc.">
        <title>Draft Genome Sequences of Four Alkaliphilic Bacteria Belonging to the Anaerobacillus Genus.</title>
        <authorList>
            <person name="Bassil N.M."/>
            <person name="Lloyd J.R."/>
        </authorList>
    </citation>
    <scope>NUCLEOTIDE SEQUENCE [LARGE SCALE GENOMIC DNA]</scope>
    <source>
        <strain evidence="9 10">NB2006</strain>
    </source>
</reference>
<feature type="transmembrane region" description="Helical" evidence="6">
    <location>
        <begin position="124"/>
        <end position="144"/>
    </location>
</feature>
<keyword evidence="10" id="KW-1185">Reference proteome</keyword>
<dbReference type="KEGG" id="aia:AWH56_004350"/>
<evidence type="ECO:0000256" key="6">
    <source>
        <dbReference type="RuleBase" id="RU366058"/>
    </source>
</evidence>
<sequence length="214" mass="24436">MKIGIVLITLFIMVILLFNQKEWIDFIKAGEWSTLKKIMGGDFKSVLLVTMGLMIIQNLFSLVPFLLLTAFNIWLFGFIYGYFWSLIGNILGSLLVFYLARYSIHSWGQNYKDVQLKKKVEENGFFTILIARMLPIIPSSIINIVSGISNIHQKDFILSTVIGHTIFVFVLSIFSLGIISLDQQYIAYLLVSLLVLFVIGIKVKTRKDNVRDTV</sequence>
<dbReference type="PANTHER" id="PTHR12677">
    <property type="entry name" value="GOLGI APPARATUS MEMBRANE PROTEIN TVP38-RELATED"/>
    <property type="match status" value="1"/>
</dbReference>
<evidence type="ECO:0000256" key="5">
    <source>
        <dbReference type="ARBA" id="ARBA00023136"/>
    </source>
</evidence>
<keyword evidence="3 6" id="KW-0812">Transmembrane</keyword>
<accession>A0A1S2L4H4</accession>
<dbReference type="Pfam" id="PF09335">
    <property type="entry name" value="VTT_dom"/>
    <property type="match status" value="1"/>
</dbReference>
<keyword evidence="4 6" id="KW-1133">Transmembrane helix</keyword>
<reference evidence="8 10" key="1">
    <citation type="submission" date="2016-10" db="EMBL/GenBank/DDBJ databases">
        <title>Draft genome sequences of four alkaliphilic bacteria belonging to the Anaerobacillus genus.</title>
        <authorList>
            <person name="Bassil N.M."/>
            <person name="Lloyd J.R."/>
        </authorList>
    </citation>
    <scope>NUCLEOTIDE SEQUENCE [LARGE SCALE GENOMIC DNA]</scope>
    <source>
        <strain evidence="8 10">NB2006</strain>
    </source>
</reference>
<gene>
    <name evidence="9" type="ORF">AWH56_004350</name>
    <name evidence="8" type="ORF">AWH56_20875</name>
</gene>
<dbReference type="PANTHER" id="PTHR12677:SF59">
    <property type="entry name" value="GOLGI APPARATUS MEMBRANE PROTEIN TVP38-RELATED"/>
    <property type="match status" value="1"/>
</dbReference>
<feature type="domain" description="VTT" evidence="7">
    <location>
        <begin position="63"/>
        <end position="173"/>
    </location>
</feature>
<evidence type="ECO:0000259" key="7">
    <source>
        <dbReference type="Pfam" id="PF09335"/>
    </source>
</evidence>
<name>A0A1S2L4H4_9BACI</name>
<feature type="transmembrane region" description="Helical" evidence="6">
    <location>
        <begin position="79"/>
        <end position="104"/>
    </location>
</feature>
<reference evidence="9 10" key="3">
    <citation type="journal article" date="2019" name="Int. J. Syst. Evol. Microbiol.">
        <title>Anaerobacillus isosaccharinicus sp. nov., an alkaliphilic bacterium which degrades isosaccharinic acid.</title>
        <authorList>
            <person name="Bassil N.M."/>
            <person name="Lloyd J.R."/>
        </authorList>
    </citation>
    <scope>NUCLEOTIDE SEQUENCE [LARGE SCALE GENOMIC DNA]</scope>
    <source>
        <strain evidence="9 10">NB2006</strain>
    </source>
</reference>
<dbReference type="EMBL" id="LQXD01000179">
    <property type="protein sequence ID" value="OIJ07256.1"/>
    <property type="molecule type" value="Genomic_DNA"/>
</dbReference>
<dbReference type="AlphaFoldDB" id="A0A1S2L4H4"/>
<keyword evidence="2 6" id="KW-1003">Cell membrane</keyword>
<feature type="transmembrane region" description="Helical" evidence="6">
    <location>
        <begin position="185"/>
        <end position="203"/>
    </location>
</feature>
<comment type="subcellular location">
    <subcellularLocation>
        <location evidence="1 6">Cell membrane</location>
        <topology evidence="1 6">Multi-pass membrane protein</topology>
    </subcellularLocation>
</comment>
<evidence type="ECO:0000256" key="2">
    <source>
        <dbReference type="ARBA" id="ARBA00022475"/>
    </source>
</evidence>
<reference evidence="9" key="4">
    <citation type="submission" date="2020-10" db="EMBL/GenBank/DDBJ databases">
        <authorList>
            <person name="Bassil N.M."/>
            <person name="Lloyd J.R."/>
        </authorList>
    </citation>
    <scope>NUCLEOTIDE SEQUENCE</scope>
    <source>
        <strain evidence="9">NB2006</strain>
    </source>
</reference>
<dbReference type="RefSeq" id="WP_071318864.1">
    <property type="nucleotide sequence ID" value="NZ_CP063356.2"/>
</dbReference>
<dbReference type="InterPro" id="IPR015414">
    <property type="entry name" value="TMEM64"/>
</dbReference>
<feature type="transmembrane region" description="Helical" evidence="6">
    <location>
        <begin position="43"/>
        <end position="67"/>
    </location>
</feature>
<protein>
    <recommendedName>
        <fullName evidence="6">TVP38/TMEM64 family membrane protein</fullName>
    </recommendedName>
</protein>
<evidence type="ECO:0000256" key="3">
    <source>
        <dbReference type="ARBA" id="ARBA00022692"/>
    </source>
</evidence>
<feature type="transmembrane region" description="Helical" evidence="6">
    <location>
        <begin position="156"/>
        <end position="179"/>
    </location>
</feature>
<evidence type="ECO:0000313" key="8">
    <source>
        <dbReference type="EMBL" id="OIJ07256.1"/>
    </source>
</evidence>
<dbReference type="InterPro" id="IPR032816">
    <property type="entry name" value="VTT_dom"/>
</dbReference>
<keyword evidence="5 6" id="KW-0472">Membrane</keyword>
<evidence type="ECO:0000256" key="4">
    <source>
        <dbReference type="ARBA" id="ARBA00022989"/>
    </source>
</evidence>
<comment type="similarity">
    <text evidence="6">Belongs to the TVP38/TMEM64 family.</text>
</comment>
<dbReference type="Proteomes" id="UP000180175">
    <property type="component" value="Chromosome"/>
</dbReference>
<proteinExistence type="inferred from homology"/>
<organism evidence="8 10">
    <name type="scientific">Anaerobacillus isosaccharinicus</name>
    <dbReference type="NCBI Taxonomy" id="1532552"/>
    <lineage>
        <taxon>Bacteria</taxon>
        <taxon>Bacillati</taxon>
        <taxon>Bacillota</taxon>
        <taxon>Bacilli</taxon>
        <taxon>Bacillales</taxon>
        <taxon>Bacillaceae</taxon>
        <taxon>Anaerobacillus</taxon>
    </lineage>
</organism>